<dbReference type="Gene3D" id="3.50.30.30">
    <property type="match status" value="1"/>
</dbReference>
<dbReference type="InterPro" id="IPR037045">
    <property type="entry name" value="S8pro/Inhibitor_I9_sf"/>
</dbReference>
<evidence type="ECO:0000256" key="4">
    <source>
        <dbReference type="ARBA" id="ARBA00022729"/>
    </source>
</evidence>
<protein>
    <recommendedName>
        <fullName evidence="15">Peptidase S8/S53 domain-containing protein</fullName>
    </recommendedName>
</protein>
<dbReference type="eggNOG" id="COG1404">
    <property type="taxonomic scope" value="Bacteria"/>
</dbReference>
<name>A0A091BRE3_9GAMM</name>
<evidence type="ECO:0000259" key="11">
    <source>
        <dbReference type="Pfam" id="PF00082"/>
    </source>
</evidence>
<reference evidence="13 14" key="1">
    <citation type="submission" date="2013-09" db="EMBL/GenBank/DDBJ databases">
        <title>Genome sequencing of Arenimonas metalli.</title>
        <authorList>
            <person name="Chen F."/>
            <person name="Wang G."/>
        </authorList>
    </citation>
    <scope>NUCLEOTIDE SEQUENCE [LARGE SCALE GENOMIC DNA]</scope>
    <source>
        <strain evidence="13 14">CF5-1</strain>
    </source>
</reference>
<dbReference type="InterPro" id="IPR036852">
    <property type="entry name" value="Peptidase_S8/S53_dom_sf"/>
</dbReference>
<dbReference type="InterPro" id="IPR015500">
    <property type="entry name" value="Peptidase_S8_subtilisin-rel"/>
</dbReference>
<evidence type="ECO:0000313" key="14">
    <source>
        <dbReference type="Proteomes" id="UP000029393"/>
    </source>
</evidence>
<feature type="active site" description="Charge relay system" evidence="7 8">
    <location>
        <position position="134"/>
    </location>
</feature>
<feature type="domain" description="Peptidase S8/S53" evidence="11">
    <location>
        <begin position="125"/>
        <end position="308"/>
    </location>
</feature>
<dbReference type="GO" id="GO:0005615">
    <property type="term" value="C:extracellular space"/>
    <property type="evidence" value="ECO:0007669"/>
    <property type="project" value="TreeGrafter"/>
</dbReference>
<dbReference type="InterPro" id="IPR003137">
    <property type="entry name" value="PA_domain"/>
</dbReference>
<accession>A0A091BRE3</accession>
<dbReference type="PROSITE" id="PS00137">
    <property type="entry name" value="SUBTILASE_HIS"/>
    <property type="match status" value="1"/>
</dbReference>
<evidence type="ECO:0000256" key="8">
    <source>
        <dbReference type="PROSITE-ProRule" id="PRU01240"/>
    </source>
</evidence>
<keyword evidence="14" id="KW-1185">Reference proteome</keyword>
<dbReference type="Gene3D" id="3.40.50.200">
    <property type="entry name" value="Peptidase S8/S53 domain"/>
    <property type="match status" value="1"/>
</dbReference>
<dbReference type="InterPro" id="IPR000209">
    <property type="entry name" value="Peptidase_S8/S53_dom"/>
</dbReference>
<keyword evidence="2" id="KW-0134">Cell wall</keyword>
<feature type="domain" description="PA" evidence="12">
    <location>
        <begin position="338"/>
        <end position="414"/>
    </location>
</feature>
<evidence type="ECO:0000256" key="9">
    <source>
        <dbReference type="RuleBase" id="RU003355"/>
    </source>
</evidence>
<feature type="active site" description="Charge relay system" evidence="7 8">
    <location>
        <position position="443"/>
    </location>
</feature>
<keyword evidence="6 8" id="KW-0720">Serine protease</keyword>
<keyword evidence="4 10" id="KW-0732">Signal</keyword>
<dbReference type="Pfam" id="PF00082">
    <property type="entry name" value="Peptidase_S8"/>
    <property type="match status" value="2"/>
</dbReference>
<dbReference type="PROSITE" id="PS51892">
    <property type="entry name" value="SUBTILASE"/>
    <property type="match status" value="1"/>
</dbReference>
<dbReference type="Gene3D" id="3.30.70.80">
    <property type="entry name" value="Peptidase S8 propeptide/proteinase inhibitor I9"/>
    <property type="match status" value="1"/>
</dbReference>
<evidence type="ECO:0000313" key="13">
    <source>
        <dbReference type="EMBL" id="KFN46890.1"/>
    </source>
</evidence>
<dbReference type="GO" id="GO:0004252">
    <property type="term" value="F:serine-type endopeptidase activity"/>
    <property type="evidence" value="ECO:0007669"/>
    <property type="project" value="UniProtKB-UniRule"/>
</dbReference>
<dbReference type="SUPFAM" id="SSF54897">
    <property type="entry name" value="Protease propeptides/inhibitors"/>
    <property type="match status" value="1"/>
</dbReference>
<feature type="chain" id="PRO_5001870032" description="Peptidase S8/S53 domain-containing protein" evidence="10">
    <location>
        <begin position="24"/>
        <end position="611"/>
    </location>
</feature>
<dbReference type="InterPro" id="IPR023828">
    <property type="entry name" value="Peptidase_S8_Ser-AS"/>
</dbReference>
<dbReference type="PROSITE" id="PS00136">
    <property type="entry name" value="SUBTILASE_ASP"/>
    <property type="match status" value="1"/>
</dbReference>
<gene>
    <name evidence="13" type="ORF">N787_00930</name>
</gene>
<dbReference type="EMBL" id="AVCK01000012">
    <property type="protein sequence ID" value="KFN46890.1"/>
    <property type="molecule type" value="Genomic_DNA"/>
</dbReference>
<evidence type="ECO:0000256" key="7">
    <source>
        <dbReference type="PIRSR" id="PIRSR615500-1"/>
    </source>
</evidence>
<keyword evidence="2" id="KW-0964">Secreted</keyword>
<feature type="signal peptide" evidence="10">
    <location>
        <begin position="1"/>
        <end position="23"/>
    </location>
</feature>
<dbReference type="PATRIC" id="fig|1384056.3.peg.816"/>
<evidence type="ECO:0000256" key="2">
    <source>
        <dbReference type="ARBA" id="ARBA00022512"/>
    </source>
</evidence>
<dbReference type="InterPro" id="IPR023827">
    <property type="entry name" value="Peptidase_S8_Asp-AS"/>
</dbReference>
<dbReference type="InterPro" id="IPR022398">
    <property type="entry name" value="Peptidase_S8_His-AS"/>
</dbReference>
<dbReference type="Pfam" id="PF02225">
    <property type="entry name" value="PA"/>
    <property type="match status" value="1"/>
</dbReference>
<dbReference type="Proteomes" id="UP000029393">
    <property type="component" value="Unassembled WGS sequence"/>
</dbReference>
<comment type="similarity">
    <text evidence="1 8 9">Belongs to the peptidase S8 family.</text>
</comment>
<feature type="active site" description="Charge relay system" evidence="7 8">
    <location>
        <position position="164"/>
    </location>
</feature>
<keyword evidence="5 8" id="KW-0378">Hydrolase</keyword>
<evidence type="ECO:0000259" key="12">
    <source>
        <dbReference type="Pfam" id="PF02225"/>
    </source>
</evidence>
<dbReference type="AlphaFoldDB" id="A0A091BRE3"/>
<evidence type="ECO:0000256" key="6">
    <source>
        <dbReference type="ARBA" id="ARBA00022825"/>
    </source>
</evidence>
<dbReference type="STRING" id="1384056.N787_00930"/>
<evidence type="ECO:0000256" key="3">
    <source>
        <dbReference type="ARBA" id="ARBA00022670"/>
    </source>
</evidence>
<organism evidence="13 14">
    <name type="scientific">Arenimonas metalli CF5-1</name>
    <dbReference type="NCBI Taxonomy" id="1384056"/>
    <lineage>
        <taxon>Bacteria</taxon>
        <taxon>Pseudomonadati</taxon>
        <taxon>Pseudomonadota</taxon>
        <taxon>Gammaproteobacteria</taxon>
        <taxon>Lysobacterales</taxon>
        <taxon>Lysobacteraceae</taxon>
        <taxon>Arenimonas</taxon>
    </lineage>
</organism>
<keyword evidence="3 8" id="KW-0645">Protease</keyword>
<dbReference type="PANTHER" id="PTHR43806">
    <property type="entry name" value="PEPTIDASE S8"/>
    <property type="match status" value="1"/>
</dbReference>
<dbReference type="SUPFAM" id="SSF52743">
    <property type="entry name" value="Subtilisin-like"/>
    <property type="match status" value="1"/>
</dbReference>
<dbReference type="OrthoDB" id="9790784at2"/>
<sequence length="611" mass="61205">MKFNKLALALGLSVAVSAVSAQAGPDPNRVWVKFKPGARANVEAALRQSGGRIHFSFDQLGAFAVTLPPQALEGIRRNPNVELVETDAPRYPSGQAVTYGIDMVQARDVWDANRDGSVDAGAPDGSGVTVCVIDSGVHRDHEDLSGLNYSGGYPSGWDSDTCGHGSHVAGTIAAANNLAGVVGVSPGGVRLHILQVFNGSSCGWSYSSSLVDAANRCAAAGAKVINMSLGGSTASTTERNGFDSLYAQGVLSIAAAGNSGTTQHSYPASYDSVVSVAAVDSAKAHADFSQRTSQVELAAPGVGVLSTVPFVTAGVSAGGQSFLAEALEGTFQGQASGTLANGGRCTASNTAWAGRVVLCERGDISFGEKVNFVAASGGAAAIIYNNVSGGFSGTLGGTGPAMPAVSVSQEDGQAMLGLGATTATVNTLASNAGNGYAYYDGTSMATPHVAGVAALVWSANPSWTNADIREALAVTAEDRGTAGRDTSYGWGIVQAKAALDYLNGGGGGTDPDPVVAKVGTVSITTARKGKNTTATALATIVDGGGAPLSGATVSGCFSGPVSTCGTATTNASGQASFKSASYRTASTVTFCVTNVTGPNDSFDATNACRSN</sequence>
<evidence type="ECO:0000256" key="5">
    <source>
        <dbReference type="ARBA" id="ARBA00022801"/>
    </source>
</evidence>
<dbReference type="PROSITE" id="PS00138">
    <property type="entry name" value="SUBTILASE_SER"/>
    <property type="match status" value="1"/>
</dbReference>
<evidence type="ECO:0000256" key="10">
    <source>
        <dbReference type="SAM" id="SignalP"/>
    </source>
</evidence>
<comment type="caution">
    <text evidence="13">The sequence shown here is derived from an EMBL/GenBank/DDBJ whole genome shotgun (WGS) entry which is preliminary data.</text>
</comment>
<feature type="domain" description="Peptidase S8/S53" evidence="11">
    <location>
        <begin position="422"/>
        <end position="491"/>
    </location>
</feature>
<dbReference type="GO" id="GO:0006508">
    <property type="term" value="P:proteolysis"/>
    <property type="evidence" value="ECO:0007669"/>
    <property type="project" value="UniProtKB-KW"/>
</dbReference>
<dbReference type="InterPro" id="IPR050131">
    <property type="entry name" value="Peptidase_S8_subtilisin-like"/>
</dbReference>
<proteinExistence type="inferred from homology"/>
<dbReference type="RefSeq" id="WP_052575114.1">
    <property type="nucleotide sequence ID" value="NZ_AVCK01000012.1"/>
</dbReference>
<evidence type="ECO:0000256" key="1">
    <source>
        <dbReference type="ARBA" id="ARBA00011073"/>
    </source>
</evidence>
<dbReference type="PANTHER" id="PTHR43806:SF11">
    <property type="entry name" value="CEREVISIN-RELATED"/>
    <property type="match status" value="1"/>
</dbReference>
<evidence type="ECO:0008006" key="15">
    <source>
        <dbReference type="Google" id="ProtNLM"/>
    </source>
</evidence>
<dbReference type="PRINTS" id="PR00723">
    <property type="entry name" value="SUBTILISIN"/>
</dbReference>